<gene>
    <name evidence="1" type="ORF">Micbo1qcDRAFT_209644</name>
</gene>
<reference evidence="2" key="1">
    <citation type="submission" date="2016-02" db="EMBL/GenBank/DDBJ databases">
        <title>Draft genome sequence of Microdochium bolleyi, a fungal endophyte of beachgrass.</title>
        <authorList>
            <consortium name="DOE Joint Genome Institute"/>
            <person name="David A.S."/>
            <person name="May G."/>
            <person name="Haridas S."/>
            <person name="Lim J."/>
            <person name="Wang M."/>
            <person name="Labutti K."/>
            <person name="Lipzen A."/>
            <person name="Barry K."/>
            <person name="Grigoriev I.V."/>
        </authorList>
    </citation>
    <scope>NUCLEOTIDE SEQUENCE [LARGE SCALE GENOMIC DNA]</scope>
    <source>
        <strain evidence="2">J235TASD1</strain>
    </source>
</reference>
<dbReference type="STRING" id="196109.A0A136ILK9"/>
<dbReference type="Gene3D" id="3.40.50.150">
    <property type="entry name" value="Vaccinia Virus protein VP39"/>
    <property type="match status" value="1"/>
</dbReference>
<protein>
    <submittedName>
        <fullName evidence="1">Uncharacterized protein</fullName>
    </submittedName>
</protein>
<evidence type="ECO:0000313" key="2">
    <source>
        <dbReference type="Proteomes" id="UP000070501"/>
    </source>
</evidence>
<dbReference type="OrthoDB" id="329835at2759"/>
<evidence type="ECO:0000313" key="1">
    <source>
        <dbReference type="EMBL" id="KXJ85805.1"/>
    </source>
</evidence>
<name>A0A136ILK9_9PEZI</name>
<dbReference type="InterPro" id="IPR029063">
    <property type="entry name" value="SAM-dependent_MTases_sf"/>
</dbReference>
<keyword evidence="2" id="KW-1185">Reference proteome</keyword>
<dbReference type="EMBL" id="KQ964274">
    <property type="protein sequence ID" value="KXJ85805.1"/>
    <property type="molecule type" value="Genomic_DNA"/>
</dbReference>
<sequence>MRILEVSAGTGGATAPALEALDSGKDAVDGERATLFRRYCYTGIPAGFSGKARDKFRQWEHVVDFRAVNVTKYLADQWEDGDSGADHGNNKFDLIIPVNVLYMRHHCSMSPSAIVASF</sequence>
<proteinExistence type="predicted"/>
<dbReference type="AlphaFoldDB" id="A0A136ILK9"/>
<organism evidence="1 2">
    <name type="scientific">Microdochium bolleyi</name>
    <dbReference type="NCBI Taxonomy" id="196109"/>
    <lineage>
        <taxon>Eukaryota</taxon>
        <taxon>Fungi</taxon>
        <taxon>Dikarya</taxon>
        <taxon>Ascomycota</taxon>
        <taxon>Pezizomycotina</taxon>
        <taxon>Sordariomycetes</taxon>
        <taxon>Xylariomycetidae</taxon>
        <taxon>Xylariales</taxon>
        <taxon>Microdochiaceae</taxon>
        <taxon>Microdochium</taxon>
    </lineage>
</organism>
<dbReference type="InParanoid" id="A0A136ILK9"/>
<accession>A0A136ILK9</accession>
<dbReference type="Proteomes" id="UP000070501">
    <property type="component" value="Unassembled WGS sequence"/>
</dbReference>